<evidence type="ECO:0000313" key="6">
    <source>
        <dbReference type="EMBL" id="VVC94290.1"/>
    </source>
</evidence>
<evidence type="ECO:0000256" key="2">
    <source>
        <dbReference type="ARBA" id="ARBA00022525"/>
    </source>
</evidence>
<proteinExistence type="predicted"/>
<gene>
    <name evidence="6" type="ORF">LSINAPIS_LOCUS6272</name>
</gene>
<feature type="domain" description="Phospholipase A2-like central" evidence="5">
    <location>
        <begin position="119"/>
        <end position="187"/>
    </location>
</feature>
<evidence type="ECO:0000256" key="3">
    <source>
        <dbReference type="ARBA" id="ARBA00023157"/>
    </source>
</evidence>
<dbReference type="GO" id="GO:0050482">
    <property type="term" value="P:arachidonate secretion"/>
    <property type="evidence" value="ECO:0007669"/>
    <property type="project" value="InterPro"/>
</dbReference>
<keyword evidence="4" id="KW-1133">Transmembrane helix</keyword>
<dbReference type="PROSITE" id="PS00119">
    <property type="entry name" value="PA2_ASP"/>
    <property type="match status" value="1"/>
</dbReference>
<dbReference type="AlphaFoldDB" id="A0A5E4QB73"/>
<evidence type="ECO:0000256" key="4">
    <source>
        <dbReference type="SAM" id="Phobius"/>
    </source>
</evidence>
<dbReference type="InterPro" id="IPR033112">
    <property type="entry name" value="PLA2_Asp_AS"/>
</dbReference>
<dbReference type="Proteomes" id="UP000324832">
    <property type="component" value="Unassembled WGS sequence"/>
</dbReference>
<evidence type="ECO:0000259" key="5">
    <source>
        <dbReference type="Pfam" id="PF00068"/>
    </source>
</evidence>
<evidence type="ECO:0000313" key="7">
    <source>
        <dbReference type="Proteomes" id="UP000324832"/>
    </source>
</evidence>
<keyword evidence="4" id="KW-0472">Membrane</keyword>
<dbReference type="InterPro" id="IPR036444">
    <property type="entry name" value="PLipase_A2_dom_sf"/>
</dbReference>
<reference evidence="6 7" key="1">
    <citation type="submission" date="2017-07" db="EMBL/GenBank/DDBJ databases">
        <authorList>
            <person name="Talla V."/>
            <person name="Backstrom N."/>
        </authorList>
    </citation>
    <scope>NUCLEOTIDE SEQUENCE [LARGE SCALE GENOMIC DNA]</scope>
</reference>
<dbReference type="Pfam" id="PF00068">
    <property type="entry name" value="Phospholip_A2_1"/>
    <property type="match status" value="1"/>
</dbReference>
<dbReference type="GO" id="GO:0004623">
    <property type="term" value="F:phospholipase A2 activity"/>
    <property type="evidence" value="ECO:0007669"/>
    <property type="project" value="InterPro"/>
</dbReference>
<dbReference type="SUPFAM" id="SSF48619">
    <property type="entry name" value="Phospholipase A2, PLA2"/>
    <property type="match status" value="1"/>
</dbReference>
<dbReference type="GO" id="GO:0006644">
    <property type="term" value="P:phospholipid metabolic process"/>
    <property type="evidence" value="ECO:0007669"/>
    <property type="project" value="InterPro"/>
</dbReference>
<keyword evidence="2" id="KW-0964">Secreted</keyword>
<evidence type="ECO:0000256" key="1">
    <source>
        <dbReference type="ARBA" id="ARBA00004613"/>
    </source>
</evidence>
<keyword evidence="4" id="KW-0812">Transmembrane</keyword>
<dbReference type="EMBL" id="FZQP02001937">
    <property type="protein sequence ID" value="VVC94290.1"/>
    <property type="molecule type" value="Genomic_DNA"/>
</dbReference>
<comment type="subcellular location">
    <subcellularLocation>
        <location evidence="1">Secreted</location>
    </subcellularLocation>
</comment>
<protein>
    <recommendedName>
        <fullName evidence="5">Phospholipase A2-like central domain-containing protein</fullName>
    </recommendedName>
</protein>
<dbReference type="InterPro" id="IPR016090">
    <property type="entry name" value="PLA2-like_dom"/>
</dbReference>
<dbReference type="PROSITE" id="PS00118">
    <property type="entry name" value="PA2_HIS"/>
    <property type="match status" value="1"/>
</dbReference>
<accession>A0A5E4QB73</accession>
<dbReference type="GO" id="GO:0005576">
    <property type="term" value="C:extracellular region"/>
    <property type="evidence" value="ECO:0007669"/>
    <property type="project" value="UniProtKB-SubCell"/>
</dbReference>
<dbReference type="Gene3D" id="1.20.90.10">
    <property type="entry name" value="Phospholipase A2 domain"/>
    <property type="match status" value="1"/>
</dbReference>
<name>A0A5E4QB73_9NEOP</name>
<organism evidence="6 7">
    <name type="scientific">Leptidea sinapis</name>
    <dbReference type="NCBI Taxonomy" id="189913"/>
    <lineage>
        <taxon>Eukaryota</taxon>
        <taxon>Metazoa</taxon>
        <taxon>Ecdysozoa</taxon>
        <taxon>Arthropoda</taxon>
        <taxon>Hexapoda</taxon>
        <taxon>Insecta</taxon>
        <taxon>Pterygota</taxon>
        <taxon>Neoptera</taxon>
        <taxon>Endopterygota</taxon>
        <taxon>Lepidoptera</taxon>
        <taxon>Glossata</taxon>
        <taxon>Ditrysia</taxon>
        <taxon>Papilionoidea</taxon>
        <taxon>Pieridae</taxon>
        <taxon>Dismorphiinae</taxon>
        <taxon>Leptidea</taxon>
    </lineage>
</organism>
<dbReference type="InterPro" id="IPR033113">
    <property type="entry name" value="PLA2_histidine"/>
</dbReference>
<keyword evidence="3" id="KW-1015">Disulfide bond</keyword>
<feature type="transmembrane region" description="Helical" evidence="4">
    <location>
        <begin position="23"/>
        <end position="43"/>
    </location>
</feature>
<keyword evidence="7" id="KW-1185">Reference proteome</keyword>
<sequence length="211" mass="24669">MFSQLKCTISSETNGVTKCSKCVILKNVYAGLLILMVFLPFILTERDRRLTYDEIYNNTAYAQIRPLQRIYQIHNSRNAVRSREKLAYRSRTRPQLLVGTSHDPFRYSIPESDYVKGVSCCKIHDECYDNIRCAFYTVYFQPYYWTCFNNEPLCALENHLTRHQYINGCAGRLCECDRRFAMCVKQYTCPIGRPLCTSSPFRFLQNVLIGP</sequence>